<dbReference type="PROSITE" id="PS51755">
    <property type="entry name" value="OMPR_PHOB"/>
    <property type="match status" value="1"/>
</dbReference>
<dbReference type="AlphaFoldDB" id="A0A8J7KGL2"/>
<keyword evidence="8" id="KW-1185">Reference proteome</keyword>
<keyword evidence="2" id="KW-0805">Transcription regulation</keyword>
<dbReference type="SMART" id="SM01043">
    <property type="entry name" value="BTAD"/>
    <property type="match status" value="1"/>
</dbReference>
<name>A0A8J7KGL2_9ACTN</name>
<accession>A0A8J7KGL2</accession>
<dbReference type="InterPro" id="IPR051677">
    <property type="entry name" value="AfsR-DnrI-RedD_regulator"/>
</dbReference>
<evidence type="ECO:0000313" key="8">
    <source>
        <dbReference type="Proteomes" id="UP000622552"/>
    </source>
</evidence>
<comment type="similarity">
    <text evidence="1">Belongs to the AfsR/DnrI/RedD regulatory family.</text>
</comment>
<dbReference type="Gene3D" id="1.25.40.10">
    <property type="entry name" value="Tetratricopeptide repeat domain"/>
    <property type="match status" value="1"/>
</dbReference>
<dbReference type="PANTHER" id="PTHR35807:SF1">
    <property type="entry name" value="TRANSCRIPTIONAL REGULATOR REDD"/>
    <property type="match status" value="1"/>
</dbReference>
<dbReference type="SUPFAM" id="SSF46894">
    <property type="entry name" value="C-terminal effector domain of the bipartite response regulators"/>
    <property type="match status" value="1"/>
</dbReference>
<protein>
    <submittedName>
        <fullName evidence="7">DNA-binding SARP family transcriptional activator/tetratricopeptide (TPR) repeat protein</fullName>
    </submittedName>
</protein>
<dbReference type="Pfam" id="PF00486">
    <property type="entry name" value="Trans_reg_C"/>
    <property type="match status" value="1"/>
</dbReference>
<sequence>MEFRVFGAVEATVAGRPVTLGRRRERALLGVLLVHLNSAVPVARLVELLWDDGARPERARPALQVHVSRLRRVLSGDRHPAGTVHFVADPAGYRLDGDPARVDLHRFRDLYDRALSATDPAHRADLLARAFALRPDPLFGGDATDGVRALLQPGTDDLVLSAAELRIAATVARGRPGEVLDDVARLVRAHPLRERPAALQVLALFRAARGAEARAAYERIRADLATELGLDPGPELRRLHEELFAPRVVPAQLPPGVAGFTGREAQLAQLDLLLGPGGPATIGSVVGAGGVGKTALAVRWAHRARARFPDGQLYADLHGYSGVPPVRPVDALTRFLRALGVPEAAIPTDVDEAAALYRSQLADRRVLVVLDNARHPDQVRPLLPGGAGSRALVTSRDRLAGLTARDGARRLALDVLGPGEAVALLGTVIGPERVAAEPDAAAELVALCGHLPLAVRITAAHLADRPEPGFPARFPAPSDTGIAGHVARLRAADRLAALEFAGDDAASVRVAFDHSHAALEPGAARLFRLLGLVPGVSFGPDAVAALADLPVDGARRALDRLAAGHLVEARGGGRYALHDLLRLYAREHADRHTVDGAAAVRRLYDWYVLAAHAVSEVLSPERLTLPVPAAVATAVPVAFADRDAAMAWAESERQNLVAAVLYPPEPVGPQAVWLLAAGLRGHLAVRRYVDDALAVALAGLAAAAHSDDPRVLSGAHQGVADAHGTLGHRRESVRHSAEALRWIRLIDLPVAEAACLLVHGRGLRIAGRLREAAEHYEAALPLLAPDEENRDGAAIARLNLAVTYRMLGRLDEGAAAGRAALAVFRELRPHLVCHAEDVLAAIALDRGAVDEAETWAEAALDGTLRFGNPYLEAFARVHVGAVHEARGRRAAAGRQYRLALEGARGIRSVEAEVSARLGLVRVAGDALGQATEAVRVGAREDYPLAEDQARTALAGALADAGLRGRAVAEARRALAGHRASGFRLAEAGTLALLSELLADHSMMDDARAICAEIGVPPPSRG</sequence>
<keyword evidence="3 5" id="KW-0238">DNA-binding</keyword>
<comment type="caution">
    <text evidence="7">The sequence shown here is derived from an EMBL/GenBank/DDBJ whole genome shotgun (WGS) entry which is preliminary data.</text>
</comment>
<dbReference type="EMBL" id="JADOUF010000001">
    <property type="protein sequence ID" value="MBG6135049.1"/>
    <property type="molecule type" value="Genomic_DNA"/>
</dbReference>
<evidence type="ECO:0000256" key="3">
    <source>
        <dbReference type="ARBA" id="ARBA00023125"/>
    </source>
</evidence>
<dbReference type="GO" id="GO:0006355">
    <property type="term" value="P:regulation of DNA-templated transcription"/>
    <property type="evidence" value="ECO:0007669"/>
    <property type="project" value="InterPro"/>
</dbReference>
<evidence type="ECO:0000256" key="5">
    <source>
        <dbReference type="PROSITE-ProRule" id="PRU01091"/>
    </source>
</evidence>
<gene>
    <name evidence="7" type="ORF">IW245_001243</name>
</gene>
<dbReference type="PRINTS" id="PR00364">
    <property type="entry name" value="DISEASERSIST"/>
</dbReference>
<evidence type="ECO:0000256" key="2">
    <source>
        <dbReference type="ARBA" id="ARBA00023015"/>
    </source>
</evidence>
<evidence type="ECO:0000256" key="1">
    <source>
        <dbReference type="ARBA" id="ARBA00005820"/>
    </source>
</evidence>
<dbReference type="InterPro" id="IPR027417">
    <property type="entry name" value="P-loop_NTPase"/>
</dbReference>
<proteinExistence type="inferred from homology"/>
<dbReference type="Gene3D" id="3.40.50.300">
    <property type="entry name" value="P-loop containing nucleotide triphosphate hydrolases"/>
    <property type="match status" value="1"/>
</dbReference>
<feature type="domain" description="OmpR/PhoB-type" evidence="6">
    <location>
        <begin position="1"/>
        <end position="97"/>
    </location>
</feature>
<dbReference type="SUPFAM" id="SSF48452">
    <property type="entry name" value="TPR-like"/>
    <property type="match status" value="3"/>
</dbReference>
<dbReference type="GO" id="GO:0043531">
    <property type="term" value="F:ADP binding"/>
    <property type="evidence" value="ECO:0007669"/>
    <property type="project" value="InterPro"/>
</dbReference>
<reference evidence="7" key="1">
    <citation type="submission" date="2020-11" db="EMBL/GenBank/DDBJ databases">
        <title>Sequencing the genomes of 1000 actinobacteria strains.</title>
        <authorList>
            <person name="Klenk H.-P."/>
        </authorList>
    </citation>
    <scope>NUCLEOTIDE SEQUENCE</scope>
    <source>
        <strain evidence="7">DSM 45356</strain>
    </source>
</reference>
<evidence type="ECO:0000256" key="4">
    <source>
        <dbReference type="ARBA" id="ARBA00023163"/>
    </source>
</evidence>
<dbReference type="Gene3D" id="1.10.10.10">
    <property type="entry name" value="Winged helix-like DNA-binding domain superfamily/Winged helix DNA-binding domain"/>
    <property type="match status" value="1"/>
</dbReference>
<evidence type="ECO:0000259" key="6">
    <source>
        <dbReference type="PROSITE" id="PS51755"/>
    </source>
</evidence>
<dbReference type="InterPro" id="IPR016032">
    <property type="entry name" value="Sig_transdc_resp-reg_C-effctor"/>
</dbReference>
<dbReference type="InterPro" id="IPR005158">
    <property type="entry name" value="BTAD"/>
</dbReference>
<dbReference type="Proteomes" id="UP000622552">
    <property type="component" value="Unassembled WGS sequence"/>
</dbReference>
<dbReference type="SMART" id="SM00862">
    <property type="entry name" value="Trans_reg_C"/>
    <property type="match status" value="1"/>
</dbReference>
<dbReference type="GO" id="GO:0003677">
    <property type="term" value="F:DNA binding"/>
    <property type="evidence" value="ECO:0007669"/>
    <property type="project" value="UniProtKB-UniRule"/>
</dbReference>
<dbReference type="SUPFAM" id="SSF52540">
    <property type="entry name" value="P-loop containing nucleoside triphosphate hydrolases"/>
    <property type="match status" value="1"/>
</dbReference>
<dbReference type="InterPro" id="IPR036388">
    <property type="entry name" value="WH-like_DNA-bd_sf"/>
</dbReference>
<dbReference type="RefSeq" id="WP_197002212.1">
    <property type="nucleotide sequence ID" value="NZ_BONS01000004.1"/>
</dbReference>
<feature type="DNA-binding region" description="OmpR/PhoB-type" evidence="5">
    <location>
        <begin position="1"/>
        <end position="97"/>
    </location>
</feature>
<dbReference type="Pfam" id="PF03704">
    <property type="entry name" value="BTAD"/>
    <property type="match status" value="1"/>
</dbReference>
<organism evidence="7 8">
    <name type="scientific">Longispora fulva</name>
    <dbReference type="NCBI Taxonomy" id="619741"/>
    <lineage>
        <taxon>Bacteria</taxon>
        <taxon>Bacillati</taxon>
        <taxon>Actinomycetota</taxon>
        <taxon>Actinomycetes</taxon>
        <taxon>Micromonosporales</taxon>
        <taxon>Micromonosporaceae</taxon>
        <taxon>Longispora</taxon>
    </lineage>
</organism>
<dbReference type="InterPro" id="IPR011990">
    <property type="entry name" value="TPR-like_helical_dom_sf"/>
</dbReference>
<dbReference type="InterPro" id="IPR001867">
    <property type="entry name" value="OmpR/PhoB-type_DNA-bd"/>
</dbReference>
<dbReference type="PANTHER" id="PTHR35807">
    <property type="entry name" value="TRANSCRIPTIONAL REGULATOR REDD-RELATED"/>
    <property type="match status" value="1"/>
</dbReference>
<dbReference type="GO" id="GO:0000160">
    <property type="term" value="P:phosphorelay signal transduction system"/>
    <property type="evidence" value="ECO:0007669"/>
    <property type="project" value="InterPro"/>
</dbReference>
<evidence type="ECO:0000313" key="7">
    <source>
        <dbReference type="EMBL" id="MBG6135049.1"/>
    </source>
</evidence>
<keyword evidence="4" id="KW-0804">Transcription</keyword>